<feature type="compositionally biased region" description="Basic and acidic residues" evidence="2">
    <location>
        <begin position="239"/>
        <end position="261"/>
    </location>
</feature>
<gene>
    <name evidence="4" type="ORF">KFL_001370180</name>
</gene>
<evidence type="ECO:0000256" key="1">
    <source>
        <dbReference type="SAM" id="Coils"/>
    </source>
</evidence>
<protein>
    <recommendedName>
        <fullName evidence="3">GYF domain-containing protein</fullName>
    </recommendedName>
</protein>
<dbReference type="PANTHER" id="PTHR37755:SF1">
    <property type="entry name" value="PROTEIN TIC 56, CHLOROPLASTIC"/>
    <property type="match status" value="1"/>
</dbReference>
<dbReference type="AlphaFoldDB" id="A0A1Y1I4V3"/>
<reference evidence="4 5" key="1">
    <citation type="journal article" date="2014" name="Nat. Commun.">
        <title>Klebsormidium flaccidum genome reveals primary factors for plant terrestrial adaptation.</title>
        <authorList>
            <person name="Hori K."/>
            <person name="Maruyama F."/>
            <person name="Fujisawa T."/>
            <person name="Togashi T."/>
            <person name="Yamamoto N."/>
            <person name="Seo M."/>
            <person name="Sato S."/>
            <person name="Yamada T."/>
            <person name="Mori H."/>
            <person name="Tajima N."/>
            <person name="Moriyama T."/>
            <person name="Ikeuchi M."/>
            <person name="Watanabe M."/>
            <person name="Wada H."/>
            <person name="Kobayashi K."/>
            <person name="Saito M."/>
            <person name="Masuda T."/>
            <person name="Sasaki-Sekimoto Y."/>
            <person name="Mashiguchi K."/>
            <person name="Awai K."/>
            <person name="Shimojima M."/>
            <person name="Masuda S."/>
            <person name="Iwai M."/>
            <person name="Nobusawa T."/>
            <person name="Narise T."/>
            <person name="Kondo S."/>
            <person name="Saito H."/>
            <person name="Sato R."/>
            <person name="Murakawa M."/>
            <person name="Ihara Y."/>
            <person name="Oshima-Yamada Y."/>
            <person name="Ohtaka K."/>
            <person name="Satoh M."/>
            <person name="Sonobe K."/>
            <person name="Ishii M."/>
            <person name="Ohtani R."/>
            <person name="Kanamori-Sato M."/>
            <person name="Honoki R."/>
            <person name="Miyazaki D."/>
            <person name="Mochizuki H."/>
            <person name="Umetsu J."/>
            <person name="Higashi K."/>
            <person name="Shibata D."/>
            <person name="Kamiya Y."/>
            <person name="Sato N."/>
            <person name="Nakamura Y."/>
            <person name="Tabata S."/>
            <person name="Ida S."/>
            <person name="Kurokawa K."/>
            <person name="Ohta H."/>
        </authorList>
    </citation>
    <scope>NUCLEOTIDE SEQUENCE [LARGE SCALE GENOMIC DNA]</scope>
    <source>
        <strain evidence="4 5">NIES-2285</strain>
    </source>
</reference>
<keyword evidence="5" id="KW-1185">Reference proteome</keyword>
<dbReference type="STRING" id="105231.A0A1Y1I4V3"/>
<feature type="region of interest" description="Disordered" evidence="2">
    <location>
        <begin position="1"/>
        <end position="45"/>
    </location>
</feature>
<evidence type="ECO:0000259" key="3">
    <source>
        <dbReference type="Pfam" id="PF14237"/>
    </source>
</evidence>
<evidence type="ECO:0000313" key="5">
    <source>
        <dbReference type="Proteomes" id="UP000054558"/>
    </source>
</evidence>
<feature type="compositionally biased region" description="Basic and acidic residues" evidence="2">
    <location>
        <begin position="276"/>
        <end position="292"/>
    </location>
</feature>
<feature type="compositionally biased region" description="Basic and acidic residues" evidence="2">
    <location>
        <begin position="299"/>
        <end position="313"/>
    </location>
</feature>
<dbReference type="OrthoDB" id="523541at2759"/>
<evidence type="ECO:0000256" key="2">
    <source>
        <dbReference type="SAM" id="MobiDB-lite"/>
    </source>
</evidence>
<dbReference type="EMBL" id="DF237086">
    <property type="protein sequence ID" value="GAQ83148.1"/>
    <property type="molecule type" value="Genomic_DNA"/>
</dbReference>
<name>A0A1Y1I4V3_KLENI</name>
<dbReference type="InterPro" id="IPR037471">
    <property type="entry name" value="TIC56"/>
</dbReference>
<proteinExistence type="predicted"/>
<feature type="domain" description="GYF" evidence="3">
    <location>
        <begin position="142"/>
        <end position="185"/>
    </location>
</feature>
<evidence type="ECO:0000313" key="4">
    <source>
        <dbReference type="EMBL" id="GAQ83148.1"/>
    </source>
</evidence>
<feature type="compositionally biased region" description="Low complexity" evidence="2">
    <location>
        <begin position="1"/>
        <end position="14"/>
    </location>
</feature>
<feature type="region of interest" description="Disordered" evidence="2">
    <location>
        <begin position="235"/>
        <end position="263"/>
    </location>
</feature>
<dbReference type="PANTHER" id="PTHR37755">
    <property type="entry name" value="PROTEIN TIC 56, CHLOROPLASTIC"/>
    <property type="match status" value="1"/>
</dbReference>
<dbReference type="Pfam" id="PF14237">
    <property type="entry name" value="GYF_2"/>
    <property type="match status" value="1"/>
</dbReference>
<feature type="compositionally biased region" description="Basic and acidic residues" evidence="2">
    <location>
        <begin position="25"/>
        <end position="40"/>
    </location>
</feature>
<sequence length="828" mass="95831">MVGLPKVGLPKLPFGGKGKGEDDEFQYRKFGDDPKTRPVNDDLLGYSDFQTDPRKMKRRTLSPSEKGEWIGGLQGAVAERRAFRRLHARNWKLWDIFDLGRPVDVAYMSGGEAVHEKYWRKWHRVSMGSQYRERIYYKDRVGLTRGPASHQDLRLAYASGLIDRDTFVWAGEMDEWVPLACVYGLDGLVVTPMSVGTRAITLGILSARHSVKKIANKQWGAIKVPPIANWKLDPFAGAGRDREEPVQKTKENKGQFEADHEAYEDDVARAGTVDFLEKRASGRSGRPEKLDAIDQDPDPDARSKAEIRTPKERAKDLEHKILAPRLAKQLSPDEFDEQMEERDKKDKLEHFLKTVTRKDVLEGRPMPEGVDVISDYNEVAVIDRPAPGSQEEKEIWDDIQARDDEDRVVTGPWHEVFERGQDERDKHAVPEGIRHKPRDVNEQWRFNLPKIDPRLKVPLLEAIQKRVIKEVKEAFAPEVETPPEEQTCRFPDFPWTNGSGGLPYDGLFDLTRPRGKRMPGAIQDAARLGGIADRDMALMESWYINMLHPLDDPDLHAQWHGRFKRIKEERFMEKMLAGPWRDPTRALRWFPEEDWDDPYKDHEFAVDQRKGVGRYPYIKPYEYQSAPMPLELDGFGRQFAPGLKSLDDLPPDDPTHVPYDGKLDRSPIADWERPEGFGMFTFPGWRKLSRDMSPHKVENEEELRAERKKLEKEFKDLEKKELDVVNKYVEANKAIRSQPGFWEEKADSMWFRNDSMDELMRNIKWRFNNREKIDKVLSATSKQKMVAEQAKRRAKMEVLSRAKVSAAKKLETDRRALEIADEDEAEED</sequence>
<accession>A0A1Y1I4V3</accession>
<keyword evidence="1" id="KW-0175">Coiled coil</keyword>
<dbReference type="Proteomes" id="UP000054558">
    <property type="component" value="Unassembled WGS sequence"/>
</dbReference>
<feature type="coiled-coil region" evidence="1">
    <location>
        <begin position="700"/>
        <end position="727"/>
    </location>
</feature>
<dbReference type="InterPro" id="IPR025640">
    <property type="entry name" value="GYF_2"/>
</dbReference>
<organism evidence="4 5">
    <name type="scientific">Klebsormidium nitens</name>
    <name type="common">Green alga</name>
    <name type="synonym">Ulothrix nitens</name>
    <dbReference type="NCBI Taxonomy" id="105231"/>
    <lineage>
        <taxon>Eukaryota</taxon>
        <taxon>Viridiplantae</taxon>
        <taxon>Streptophyta</taxon>
        <taxon>Klebsormidiophyceae</taxon>
        <taxon>Klebsormidiales</taxon>
        <taxon>Klebsormidiaceae</taxon>
        <taxon>Klebsormidium</taxon>
    </lineage>
</organism>
<feature type="region of interest" description="Disordered" evidence="2">
    <location>
        <begin position="276"/>
        <end position="313"/>
    </location>
</feature>